<dbReference type="PANTHER" id="PTHR11439:SF515">
    <property type="entry name" value="GAG-POL POLYPROTEIN"/>
    <property type="match status" value="1"/>
</dbReference>
<reference evidence="1 2" key="1">
    <citation type="submission" date="2024-02" db="EMBL/GenBank/DDBJ databases">
        <title>High-quality chromosome-scale genome assembly of Pensacola bahiagrass (Paspalum notatum Flugge var. saurae).</title>
        <authorList>
            <person name="Vega J.M."/>
            <person name="Podio M."/>
            <person name="Orjuela J."/>
            <person name="Siena L.A."/>
            <person name="Pessino S.C."/>
            <person name="Combes M.C."/>
            <person name="Mariac C."/>
            <person name="Albertini E."/>
            <person name="Pupilli F."/>
            <person name="Ortiz J.P.A."/>
            <person name="Leblanc O."/>
        </authorList>
    </citation>
    <scope>NUCLEOTIDE SEQUENCE [LARGE SCALE GENOMIC DNA]</scope>
    <source>
        <strain evidence="1">R1</strain>
        <tissue evidence="1">Leaf</tissue>
    </source>
</reference>
<accession>A0AAQ3X6R2</accession>
<evidence type="ECO:0000313" key="2">
    <source>
        <dbReference type="Proteomes" id="UP001341281"/>
    </source>
</evidence>
<name>A0AAQ3X6R2_PASNO</name>
<gene>
    <name evidence="1" type="ORF">U9M48_033976</name>
</gene>
<protein>
    <submittedName>
        <fullName evidence="1">Uncharacterized protein</fullName>
    </submittedName>
</protein>
<proteinExistence type="predicted"/>
<sequence length="206" mass="23078">MEEHEADLTWRRFMEEPRLEHMAAMKQMLRYIKGTSDHGLFYTNDGGKFTLLGFSDSDMAGDVDGRKSTTGVVFFLGENPVTWLSQKQRVVALSSFEAEFIARAVAACQAVWLRRLLEDVIGASVPPPVLKMDNQSAIALSKSPVLHDRSKHIDTKFHFIRECAGKGDINIEFAGTQEQLAHILTKSLGKKAFQELRGRIGVIKLN</sequence>
<dbReference type="PANTHER" id="PTHR11439">
    <property type="entry name" value="GAG-POL-RELATED RETROTRANSPOSON"/>
    <property type="match status" value="1"/>
</dbReference>
<organism evidence="1 2">
    <name type="scientific">Paspalum notatum var. saurae</name>
    <dbReference type="NCBI Taxonomy" id="547442"/>
    <lineage>
        <taxon>Eukaryota</taxon>
        <taxon>Viridiplantae</taxon>
        <taxon>Streptophyta</taxon>
        <taxon>Embryophyta</taxon>
        <taxon>Tracheophyta</taxon>
        <taxon>Spermatophyta</taxon>
        <taxon>Magnoliopsida</taxon>
        <taxon>Liliopsida</taxon>
        <taxon>Poales</taxon>
        <taxon>Poaceae</taxon>
        <taxon>PACMAD clade</taxon>
        <taxon>Panicoideae</taxon>
        <taxon>Andropogonodae</taxon>
        <taxon>Paspaleae</taxon>
        <taxon>Paspalinae</taxon>
        <taxon>Paspalum</taxon>
    </lineage>
</organism>
<dbReference type="EMBL" id="CP144751">
    <property type="protein sequence ID" value="WVZ87321.1"/>
    <property type="molecule type" value="Genomic_DNA"/>
</dbReference>
<keyword evidence="2" id="KW-1185">Reference proteome</keyword>
<dbReference type="Proteomes" id="UP001341281">
    <property type="component" value="Chromosome 07"/>
</dbReference>
<dbReference type="CDD" id="cd09272">
    <property type="entry name" value="RNase_HI_RT_Ty1"/>
    <property type="match status" value="1"/>
</dbReference>
<evidence type="ECO:0000313" key="1">
    <source>
        <dbReference type="EMBL" id="WVZ87321.1"/>
    </source>
</evidence>
<dbReference type="AlphaFoldDB" id="A0AAQ3X6R2"/>